<dbReference type="Pfam" id="PF00588">
    <property type="entry name" value="SpoU_methylase"/>
    <property type="match status" value="1"/>
</dbReference>
<feature type="domain" description="tRNA/rRNA methyltransferase SpoU type" evidence="5">
    <location>
        <begin position="138"/>
        <end position="276"/>
    </location>
</feature>
<dbReference type="InterPro" id="IPR029028">
    <property type="entry name" value="Alpha/beta_knot_MTases"/>
</dbReference>
<evidence type="ECO:0000256" key="4">
    <source>
        <dbReference type="SAM" id="MobiDB-lite"/>
    </source>
</evidence>
<dbReference type="Proteomes" id="UP000885759">
    <property type="component" value="Unassembled WGS sequence"/>
</dbReference>
<comment type="similarity">
    <text evidence="1">Belongs to the class IV-like SAM-binding methyltransferase superfamily. RNA methyltransferase TrmH family.</text>
</comment>
<dbReference type="PANTHER" id="PTHR43191">
    <property type="entry name" value="RRNA METHYLTRANSFERASE 3"/>
    <property type="match status" value="1"/>
</dbReference>
<dbReference type="InterPro" id="IPR029026">
    <property type="entry name" value="tRNA_m1G_MTases_N"/>
</dbReference>
<dbReference type="Gene3D" id="3.40.1280.10">
    <property type="match status" value="1"/>
</dbReference>
<dbReference type="InterPro" id="IPR051259">
    <property type="entry name" value="rRNA_Methyltransferase"/>
</dbReference>
<evidence type="ECO:0000259" key="6">
    <source>
        <dbReference type="Pfam" id="PF22435"/>
    </source>
</evidence>
<accession>A0A7C4VJU0</accession>
<feature type="domain" description="MRM3-like substrate binding" evidence="6">
    <location>
        <begin position="35"/>
        <end position="119"/>
    </location>
</feature>
<reference evidence="7" key="1">
    <citation type="journal article" date="2020" name="mSystems">
        <title>Genome- and Community-Level Interaction Insights into Carbon Utilization and Element Cycling Functions of Hydrothermarchaeota in Hydrothermal Sediment.</title>
        <authorList>
            <person name="Zhou Z."/>
            <person name="Liu Y."/>
            <person name="Xu W."/>
            <person name="Pan J."/>
            <person name="Luo Z.H."/>
            <person name="Li M."/>
        </authorList>
    </citation>
    <scope>NUCLEOTIDE SEQUENCE [LARGE SCALE GENOMIC DNA]</scope>
    <source>
        <strain evidence="7">HyVt-570</strain>
    </source>
</reference>
<dbReference type="EMBL" id="DRPZ01000080">
    <property type="protein sequence ID" value="HGY09022.1"/>
    <property type="molecule type" value="Genomic_DNA"/>
</dbReference>
<dbReference type="InterPro" id="IPR001537">
    <property type="entry name" value="SpoU_MeTrfase"/>
</dbReference>
<dbReference type="Pfam" id="PF22435">
    <property type="entry name" value="MRM3-like_sub_bind"/>
    <property type="match status" value="1"/>
</dbReference>
<dbReference type="SUPFAM" id="SSF55315">
    <property type="entry name" value="L30e-like"/>
    <property type="match status" value="1"/>
</dbReference>
<gene>
    <name evidence="7" type="ORF">ENK37_03055</name>
</gene>
<protein>
    <submittedName>
        <fullName evidence="7">RNA methyltransferase</fullName>
    </submittedName>
</protein>
<name>A0A7C4VJU0_9DEIN</name>
<dbReference type="GO" id="GO:0032259">
    <property type="term" value="P:methylation"/>
    <property type="evidence" value="ECO:0007669"/>
    <property type="project" value="UniProtKB-KW"/>
</dbReference>
<proteinExistence type="inferred from homology"/>
<evidence type="ECO:0000259" key="5">
    <source>
        <dbReference type="Pfam" id="PF00588"/>
    </source>
</evidence>
<evidence type="ECO:0000313" key="7">
    <source>
        <dbReference type="EMBL" id="HGY09022.1"/>
    </source>
</evidence>
<dbReference type="GO" id="GO:0008173">
    <property type="term" value="F:RNA methyltransferase activity"/>
    <property type="evidence" value="ECO:0007669"/>
    <property type="project" value="InterPro"/>
</dbReference>
<evidence type="ECO:0000256" key="1">
    <source>
        <dbReference type="ARBA" id="ARBA00007228"/>
    </source>
</evidence>
<dbReference type="InterPro" id="IPR053888">
    <property type="entry name" value="MRM3-like_sub_bind"/>
</dbReference>
<sequence length="284" mass="30606">MCAPLSVGPSIPKTRRGERHSGAYNERVRITSARNPKVKAWAELKTRRGRREQGLFLVEGAREAARAQAAGIRPHAWLVWPERAGAEEAARLADAPVYELSEAAMRKVSYRENPPALIGVFERPERRLADLPPRPRRVLVAVEIEKPGNLGAMLRSADASGADAVLLVGDAVDPENPNVIRASTGAVFALPLAVAGHEEARSWLKARGLQLAATSPAADRVYWEADLARPTALVVGAEDRGLPAAWLESADLAVRIPMEGAADSLNASVSAALVLYEMLRQQSV</sequence>
<keyword evidence="3" id="KW-0808">Transferase</keyword>
<comment type="caution">
    <text evidence="7">The sequence shown here is derived from an EMBL/GenBank/DDBJ whole genome shotgun (WGS) entry which is preliminary data.</text>
</comment>
<dbReference type="SUPFAM" id="SSF75217">
    <property type="entry name" value="alpha/beta knot"/>
    <property type="match status" value="1"/>
</dbReference>
<keyword evidence="2 7" id="KW-0489">Methyltransferase</keyword>
<dbReference type="GO" id="GO:0006396">
    <property type="term" value="P:RNA processing"/>
    <property type="evidence" value="ECO:0007669"/>
    <property type="project" value="InterPro"/>
</dbReference>
<dbReference type="AlphaFoldDB" id="A0A7C4VJU0"/>
<dbReference type="Gene3D" id="3.30.1330.30">
    <property type="match status" value="1"/>
</dbReference>
<feature type="region of interest" description="Disordered" evidence="4">
    <location>
        <begin position="1"/>
        <end position="24"/>
    </location>
</feature>
<dbReference type="PANTHER" id="PTHR43191:SF2">
    <property type="entry name" value="RRNA METHYLTRANSFERASE 3, MITOCHONDRIAL"/>
    <property type="match status" value="1"/>
</dbReference>
<organism evidence="7">
    <name type="scientific">Oceanithermus profundus</name>
    <dbReference type="NCBI Taxonomy" id="187137"/>
    <lineage>
        <taxon>Bacteria</taxon>
        <taxon>Thermotogati</taxon>
        <taxon>Deinococcota</taxon>
        <taxon>Deinococci</taxon>
        <taxon>Thermales</taxon>
        <taxon>Thermaceae</taxon>
        <taxon>Oceanithermus</taxon>
    </lineage>
</organism>
<dbReference type="InterPro" id="IPR029064">
    <property type="entry name" value="Ribosomal_eL30-like_sf"/>
</dbReference>
<evidence type="ECO:0000256" key="2">
    <source>
        <dbReference type="ARBA" id="ARBA00022603"/>
    </source>
</evidence>
<evidence type="ECO:0000256" key="3">
    <source>
        <dbReference type="ARBA" id="ARBA00022679"/>
    </source>
</evidence>
<dbReference type="GO" id="GO:0003723">
    <property type="term" value="F:RNA binding"/>
    <property type="evidence" value="ECO:0007669"/>
    <property type="project" value="InterPro"/>
</dbReference>